<name>A0A7T8JU36_CALRO</name>
<protein>
    <submittedName>
        <fullName evidence="2">Sushi domain containing 1</fullName>
    </submittedName>
</protein>
<organism evidence="2 3">
    <name type="scientific">Caligus rogercresseyi</name>
    <name type="common">Sea louse</name>
    <dbReference type="NCBI Taxonomy" id="217165"/>
    <lineage>
        <taxon>Eukaryota</taxon>
        <taxon>Metazoa</taxon>
        <taxon>Ecdysozoa</taxon>
        <taxon>Arthropoda</taxon>
        <taxon>Crustacea</taxon>
        <taxon>Multicrustacea</taxon>
        <taxon>Hexanauplia</taxon>
        <taxon>Copepoda</taxon>
        <taxon>Siphonostomatoida</taxon>
        <taxon>Caligidae</taxon>
        <taxon>Caligus</taxon>
    </lineage>
</organism>
<feature type="region of interest" description="Disordered" evidence="1">
    <location>
        <begin position="1"/>
        <end position="31"/>
    </location>
</feature>
<evidence type="ECO:0000313" key="2">
    <source>
        <dbReference type="EMBL" id="QQP35093.1"/>
    </source>
</evidence>
<proteinExistence type="predicted"/>
<dbReference type="AlphaFoldDB" id="A0A7T8JU36"/>
<feature type="region of interest" description="Disordered" evidence="1">
    <location>
        <begin position="59"/>
        <end position="78"/>
    </location>
</feature>
<dbReference type="EMBL" id="CP045907">
    <property type="protein sequence ID" value="QQP35093.1"/>
    <property type="molecule type" value="Genomic_DNA"/>
</dbReference>
<evidence type="ECO:0000256" key="1">
    <source>
        <dbReference type="SAM" id="MobiDB-lite"/>
    </source>
</evidence>
<feature type="non-terminal residue" evidence="2">
    <location>
        <position position="1"/>
    </location>
</feature>
<feature type="non-terminal residue" evidence="2">
    <location>
        <position position="78"/>
    </location>
</feature>
<accession>A0A7T8JU36</accession>
<reference evidence="3" key="1">
    <citation type="submission" date="2021-01" db="EMBL/GenBank/DDBJ databases">
        <title>Caligus Genome Assembly.</title>
        <authorList>
            <person name="Gallardo-Escarate C."/>
        </authorList>
    </citation>
    <scope>NUCLEOTIDE SEQUENCE [LARGE SCALE GENOMIC DNA]</scope>
</reference>
<gene>
    <name evidence="2" type="ORF">FKW44_023221</name>
</gene>
<dbReference type="Proteomes" id="UP000595437">
    <property type="component" value="Chromosome 18"/>
</dbReference>
<sequence length="78" mass="8643">RKTLGGPRNGLDDPGYESLHHQRRYAKSGVKPRFDPNYVSLGIDAPEVREQVYETLRKNSSGYESMQRSISSGTTGSG</sequence>
<keyword evidence="3" id="KW-1185">Reference proteome</keyword>
<evidence type="ECO:0000313" key="3">
    <source>
        <dbReference type="Proteomes" id="UP000595437"/>
    </source>
</evidence>